<sequence>MSTKEAYANFIEQSLSWHQLQQLQMTAWADPASPSPCQQQWLAEEQVSWLPVAQQPAADFSNVEHALEMSLHQDIKDYYSSFYGANLAAEHPRGKLALLMPWNSADIARLQENIIGHILMKRRLKQRETVFFAVTDDENILLSVLNSSGEVYLEHVGKEVEQKVAASLAEFLLHLKPLAYSPLFD</sequence>
<dbReference type="Proteomes" id="UP000659697">
    <property type="component" value="Unassembled WGS sequence"/>
</dbReference>
<proteinExistence type="inferred from homology"/>
<comment type="subcellular location">
    <subcellularLocation>
        <location evidence="4">Cell inner membrane</location>
        <topology evidence="4">Peripheral membrane protein</topology>
        <orientation evidence="4">Cytoplasmic side</orientation>
    </subcellularLocation>
    <text evidence="4">Loosely associated with the cytoplasmic side of the inner membrane, probably via SecY.</text>
</comment>
<dbReference type="CDD" id="cd16323">
    <property type="entry name" value="Syd"/>
    <property type="match status" value="1"/>
</dbReference>
<organism evidence="5 6">
    <name type="scientific">Alishewanella longhuensis</name>
    <dbReference type="NCBI Taxonomy" id="1091037"/>
    <lineage>
        <taxon>Bacteria</taxon>
        <taxon>Pseudomonadati</taxon>
        <taxon>Pseudomonadota</taxon>
        <taxon>Gammaproteobacteria</taxon>
        <taxon>Alteromonadales</taxon>
        <taxon>Alteromonadaceae</taxon>
        <taxon>Alishewanella</taxon>
    </lineage>
</organism>
<reference evidence="6" key="1">
    <citation type="journal article" date="2019" name="Int. J. Syst. Evol. Microbiol.">
        <title>The Global Catalogue of Microorganisms (GCM) 10K type strain sequencing project: providing services to taxonomists for standard genome sequencing and annotation.</title>
        <authorList>
            <consortium name="The Broad Institute Genomics Platform"/>
            <consortium name="The Broad Institute Genome Sequencing Center for Infectious Disease"/>
            <person name="Wu L."/>
            <person name="Ma J."/>
        </authorList>
    </citation>
    <scope>NUCLEOTIDE SEQUENCE [LARGE SCALE GENOMIC DNA]</scope>
    <source>
        <strain evidence="6">CGMCC 1.7003</strain>
    </source>
</reference>
<evidence type="ECO:0000313" key="5">
    <source>
        <dbReference type="EMBL" id="GHG64725.1"/>
    </source>
</evidence>
<evidence type="ECO:0000313" key="6">
    <source>
        <dbReference type="Proteomes" id="UP000659697"/>
    </source>
</evidence>
<dbReference type="InterPro" id="IPR009948">
    <property type="entry name" value="Syd"/>
</dbReference>
<evidence type="ECO:0000256" key="2">
    <source>
        <dbReference type="ARBA" id="ARBA00022519"/>
    </source>
</evidence>
<dbReference type="HAMAP" id="MF_01104">
    <property type="entry name" value="Syd"/>
    <property type="match status" value="1"/>
</dbReference>
<dbReference type="Gene3D" id="3.40.1580.20">
    <property type="entry name" value="Syd protein"/>
    <property type="match status" value="1"/>
</dbReference>
<comment type="caution">
    <text evidence="5">The sequence shown here is derived from an EMBL/GenBank/DDBJ whole genome shotgun (WGS) entry which is preliminary data.</text>
</comment>
<dbReference type="NCBIfam" id="NF003439">
    <property type="entry name" value="PRK04968.1"/>
    <property type="match status" value="1"/>
</dbReference>
<name>A0ABQ3L4L3_9ALTE</name>
<evidence type="ECO:0000256" key="1">
    <source>
        <dbReference type="ARBA" id="ARBA00022475"/>
    </source>
</evidence>
<dbReference type="InterPro" id="IPR038228">
    <property type="entry name" value="Syd_sf"/>
</dbReference>
<keyword evidence="2 4" id="KW-0997">Cell inner membrane</keyword>
<protein>
    <recommendedName>
        <fullName evidence="4">Protein Syd</fullName>
    </recommendedName>
</protein>
<gene>
    <name evidence="4 5" type="primary">syd</name>
    <name evidence="5" type="ORF">GCM10010919_11520</name>
</gene>
<dbReference type="EMBL" id="BNAO01000002">
    <property type="protein sequence ID" value="GHG64725.1"/>
    <property type="molecule type" value="Genomic_DNA"/>
</dbReference>
<evidence type="ECO:0000256" key="3">
    <source>
        <dbReference type="ARBA" id="ARBA00023136"/>
    </source>
</evidence>
<keyword evidence="6" id="KW-1185">Reference proteome</keyword>
<dbReference type="RefSeq" id="WP_189431192.1">
    <property type="nucleotide sequence ID" value="NZ_BNAO01000002.1"/>
</dbReference>
<dbReference type="Pfam" id="PF07348">
    <property type="entry name" value="Syd"/>
    <property type="match status" value="1"/>
</dbReference>
<accession>A0ABQ3L4L3</accession>
<comment type="function">
    <text evidence="4">Interacts with the SecY protein in vivo. May bind preferentially to an uncomplexed state of SecY, thus functioning either as a chelating agent for excess SecY in the cell or as a regulatory factor that negatively controls the translocase function.</text>
</comment>
<keyword evidence="3 4" id="KW-0472">Membrane</keyword>
<evidence type="ECO:0000256" key="4">
    <source>
        <dbReference type="HAMAP-Rule" id="MF_01104"/>
    </source>
</evidence>
<comment type="similarity">
    <text evidence="4">Belongs to the Syd family.</text>
</comment>
<keyword evidence="1 4" id="KW-1003">Cell membrane</keyword>